<dbReference type="Gene3D" id="2.60.40.10">
    <property type="entry name" value="Immunoglobulins"/>
    <property type="match status" value="1"/>
</dbReference>
<gene>
    <name evidence="4" type="ORF">DB30_00856</name>
</gene>
<dbReference type="InterPro" id="IPR001254">
    <property type="entry name" value="Trypsin_dom"/>
</dbReference>
<dbReference type="Proteomes" id="UP000031599">
    <property type="component" value="Unassembled WGS sequence"/>
</dbReference>
<accession>A0A0C2CYN7</accession>
<name>A0A0C2CYN7_9BACT</name>
<protein>
    <submittedName>
        <fullName evidence="4">Permease of the drug/metabolite transporter (DMT) superfamily protein</fullName>
    </submittedName>
</protein>
<dbReference type="GO" id="GO:0006508">
    <property type="term" value="P:proteolysis"/>
    <property type="evidence" value="ECO:0007669"/>
    <property type="project" value="InterPro"/>
</dbReference>
<comment type="caution">
    <text evidence="4">The sequence shown here is derived from an EMBL/GenBank/DDBJ whole genome shotgun (WGS) entry which is preliminary data.</text>
</comment>
<evidence type="ECO:0000256" key="1">
    <source>
        <dbReference type="SAM" id="MobiDB-lite"/>
    </source>
</evidence>
<feature type="region of interest" description="Disordered" evidence="1">
    <location>
        <begin position="398"/>
        <end position="466"/>
    </location>
</feature>
<evidence type="ECO:0000313" key="4">
    <source>
        <dbReference type="EMBL" id="KIG12972.1"/>
    </source>
</evidence>
<dbReference type="PROSITE" id="PS50240">
    <property type="entry name" value="TRYPSIN_DOM"/>
    <property type="match status" value="1"/>
</dbReference>
<dbReference type="Gene3D" id="2.40.10.10">
    <property type="entry name" value="Trypsin-like serine proteases"/>
    <property type="match status" value="1"/>
</dbReference>
<dbReference type="InterPro" id="IPR024038">
    <property type="entry name" value="MYXO-CTERM"/>
</dbReference>
<keyword evidence="2" id="KW-0732">Signal</keyword>
<feature type="domain" description="Peptidase S1" evidence="3">
    <location>
        <begin position="43"/>
        <end position="286"/>
    </location>
</feature>
<dbReference type="InterPro" id="IPR043504">
    <property type="entry name" value="Peptidase_S1_PA_chymotrypsin"/>
</dbReference>
<dbReference type="NCBIfam" id="TIGR03901">
    <property type="entry name" value="MYXO-CTERM"/>
    <property type="match status" value="1"/>
</dbReference>
<dbReference type="SUPFAM" id="SSF50494">
    <property type="entry name" value="Trypsin-like serine proteases"/>
    <property type="match status" value="1"/>
</dbReference>
<feature type="signal peptide" evidence="2">
    <location>
        <begin position="1"/>
        <end position="28"/>
    </location>
</feature>
<dbReference type="GO" id="GO:0004252">
    <property type="term" value="F:serine-type endopeptidase activity"/>
    <property type="evidence" value="ECO:0007669"/>
    <property type="project" value="InterPro"/>
</dbReference>
<dbReference type="PRINTS" id="PR00722">
    <property type="entry name" value="CHYMOTRYPSIN"/>
</dbReference>
<dbReference type="InterPro" id="IPR013783">
    <property type="entry name" value="Ig-like_fold"/>
</dbReference>
<evidence type="ECO:0000313" key="5">
    <source>
        <dbReference type="Proteomes" id="UP000031599"/>
    </source>
</evidence>
<dbReference type="SMART" id="SM00020">
    <property type="entry name" value="Tryp_SPc"/>
    <property type="match status" value="1"/>
</dbReference>
<sequence>MLMGLRHPPTLAFLTLTFALTLPGLALASPPTDIEALHPEPLIANGQGVGQCAWPTAVAVTGGGGLCTGTLIHPQLVVYAAHCGAGNKTIRFGETAFSGGRTESVQFCMTNPDYGGTGDQGHDWAFCRLKNPVTDLPITPPVSGPCENTIIQINQQVAVVGFGETLQGSSGVKNWGFTNLLAVDKPGNKVVLGGGGTSSVCPGDSGGPAYVQFPDGSWRTFGIASTVSGGCGGNGTHALLEGALGWLEAESGLDVTPCTDSEGNWAPGPLCGGFNTLTPNQGVGDWSSWCAGTPASVVSDVCGNAWDDFDEGQLPSVSIASPVWGDTFQANSEVDIFIDAAKHPDGFSIKEVRLKINGGDVASDLADPYEFLKANFVTPGVFTMVAVAEDWSGNIVESEPVAIGIDTEVPPKPEPDPDTGDGDGDGGSGDDGGTSFGGDDFGADFGADDDGAGCACNSTEGSPGPWWLLGGLGLLGLRRRRDG</sequence>
<dbReference type="InterPro" id="IPR001314">
    <property type="entry name" value="Peptidase_S1A"/>
</dbReference>
<dbReference type="Pfam" id="PF00089">
    <property type="entry name" value="Trypsin"/>
    <property type="match status" value="1"/>
</dbReference>
<dbReference type="PANTHER" id="PTHR24260">
    <property type="match status" value="1"/>
</dbReference>
<feature type="chain" id="PRO_5002163938" evidence="2">
    <location>
        <begin position="29"/>
        <end position="483"/>
    </location>
</feature>
<dbReference type="AlphaFoldDB" id="A0A0C2CYN7"/>
<dbReference type="InterPro" id="IPR009003">
    <property type="entry name" value="Peptidase_S1_PA"/>
</dbReference>
<feature type="compositionally biased region" description="Gly residues" evidence="1">
    <location>
        <begin position="425"/>
        <end position="440"/>
    </location>
</feature>
<dbReference type="InterPro" id="IPR051333">
    <property type="entry name" value="CLIP_Serine_Protease"/>
</dbReference>
<evidence type="ECO:0000259" key="3">
    <source>
        <dbReference type="PROSITE" id="PS50240"/>
    </source>
</evidence>
<organism evidence="4 5">
    <name type="scientific">Enhygromyxa salina</name>
    <dbReference type="NCBI Taxonomy" id="215803"/>
    <lineage>
        <taxon>Bacteria</taxon>
        <taxon>Pseudomonadati</taxon>
        <taxon>Myxococcota</taxon>
        <taxon>Polyangia</taxon>
        <taxon>Nannocystales</taxon>
        <taxon>Nannocystaceae</taxon>
        <taxon>Enhygromyxa</taxon>
    </lineage>
</organism>
<evidence type="ECO:0000256" key="2">
    <source>
        <dbReference type="SAM" id="SignalP"/>
    </source>
</evidence>
<dbReference type="EMBL" id="JMCC02000112">
    <property type="protein sequence ID" value="KIG12972.1"/>
    <property type="molecule type" value="Genomic_DNA"/>
</dbReference>
<proteinExistence type="predicted"/>
<reference evidence="4 5" key="1">
    <citation type="submission" date="2014-12" db="EMBL/GenBank/DDBJ databases">
        <title>Genome assembly of Enhygromyxa salina DSM 15201.</title>
        <authorList>
            <person name="Sharma G."/>
            <person name="Subramanian S."/>
        </authorList>
    </citation>
    <scope>NUCLEOTIDE SEQUENCE [LARGE SCALE GENOMIC DNA]</scope>
    <source>
        <strain evidence="4 5">DSM 15201</strain>
    </source>
</reference>
<dbReference type="PANTHER" id="PTHR24260:SF136">
    <property type="entry name" value="GH08193P-RELATED"/>
    <property type="match status" value="1"/>
</dbReference>
<dbReference type="Pfam" id="PF17957">
    <property type="entry name" value="Big_7"/>
    <property type="match status" value="1"/>
</dbReference>